<dbReference type="PANTHER" id="PTHR21137:SF43">
    <property type="entry name" value="ODORANT RECEPTOR 47A-RELATED"/>
    <property type="match status" value="1"/>
</dbReference>
<keyword evidence="5 9" id="KW-1133">Transmembrane helix</keyword>
<evidence type="ECO:0000256" key="3">
    <source>
        <dbReference type="ARBA" id="ARBA00022692"/>
    </source>
</evidence>
<evidence type="ECO:0000256" key="4">
    <source>
        <dbReference type="ARBA" id="ARBA00022725"/>
    </source>
</evidence>
<dbReference type="PANTHER" id="PTHR21137">
    <property type="entry name" value="ODORANT RECEPTOR"/>
    <property type="match status" value="1"/>
</dbReference>
<reference evidence="10" key="1">
    <citation type="journal article" date="2018" name="Insect Mol. Biol.">
        <title>An odorant receptor mediates the attractiveness of cis-jasmone to Campoletis chlorideae, the endoparasitoid of Helicoverpa armigera.</title>
        <authorList>
            <person name="Sun Y.L."/>
            <person name="Dong J.F."/>
            <person name="Ning C."/>
            <person name="Ding P.P."/>
            <person name="Huang L.Q."/>
            <person name="Sun J.G."/>
            <person name="Wang C.Z."/>
        </authorList>
    </citation>
    <scope>NUCLEOTIDE SEQUENCE</scope>
    <source>
        <strain evidence="10">CchlOR79</strain>
    </source>
</reference>
<evidence type="ECO:0000256" key="5">
    <source>
        <dbReference type="ARBA" id="ARBA00022989"/>
    </source>
</evidence>
<feature type="transmembrane region" description="Helical" evidence="9">
    <location>
        <begin position="258"/>
        <end position="282"/>
    </location>
</feature>
<evidence type="ECO:0000313" key="10">
    <source>
        <dbReference type="EMBL" id="AXM05176.1"/>
    </source>
</evidence>
<keyword evidence="7 9" id="KW-0675">Receptor</keyword>
<dbReference type="GO" id="GO:0005549">
    <property type="term" value="F:odorant binding"/>
    <property type="evidence" value="ECO:0007669"/>
    <property type="project" value="InterPro"/>
</dbReference>
<accession>A0A346D406</accession>
<keyword evidence="8 9" id="KW-0807">Transducer</keyword>
<protein>
    <recommendedName>
        <fullName evidence="9">Odorant receptor</fullName>
    </recommendedName>
</protein>
<dbReference type="GO" id="GO:0005886">
    <property type="term" value="C:plasma membrane"/>
    <property type="evidence" value="ECO:0007669"/>
    <property type="project" value="UniProtKB-SubCell"/>
</dbReference>
<evidence type="ECO:0000256" key="1">
    <source>
        <dbReference type="ARBA" id="ARBA00004141"/>
    </source>
</evidence>
<dbReference type="Pfam" id="PF02949">
    <property type="entry name" value="7tm_6"/>
    <property type="match status" value="1"/>
</dbReference>
<keyword evidence="6 9" id="KW-0472">Membrane</keyword>
<reference evidence="10" key="2">
    <citation type="submission" date="2018-01" db="EMBL/GenBank/DDBJ databases">
        <authorList>
            <person name="Gaut B.S."/>
            <person name="Morton B.R."/>
            <person name="Clegg M.T."/>
            <person name="Duvall M.R."/>
        </authorList>
    </citation>
    <scope>NUCLEOTIDE SEQUENCE</scope>
    <source>
        <strain evidence="10">CchlOR79</strain>
    </source>
</reference>
<name>A0A346D406_9HYME</name>
<comment type="subcellular location">
    <subcellularLocation>
        <location evidence="9">Cell membrane</location>
        <topology evidence="9">Multi-pass membrane protein</topology>
    </subcellularLocation>
    <subcellularLocation>
        <location evidence="1">Membrane</location>
        <topology evidence="1">Multi-pass membrane protein</topology>
    </subcellularLocation>
</comment>
<evidence type="ECO:0000256" key="2">
    <source>
        <dbReference type="ARBA" id="ARBA00022606"/>
    </source>
</evidence>
<evidence type="ECO:0000256" key="7">
    <source>
        <dbReference type="ARBA" id="ARBA00023170"/>
    </source>
</evidence>
<evidence type="ECO:0000256" key="6">
    <source>
        <dbReference type="ARBA" id="ARBA00023136"/>
    </source>
</evidence>
<feature type="transmembrane region" description="Helical" evidence="9">
    <location>
        <begin position="129"/>
        <end position="151"/>
    </location>
</feature>
<dbReference type="EMBL" id="MG859348">
    <property type="protein sequence ID" value="AXM05176.1"/>
    <property type="molecule type" value="mRNA"/>
</dbReference>
<proteinExistence type="evidence at transcript level"/>
<dbReference type="AlphaFoldDB" id="A0A346D406"/>
<keyword evidence="4 9" id="KW-0552">Olfaction</keyword>
<comment type="similarity">
    <text evidence="9">Belongs to the insect chemoreceptor superfamily. Heteromeric odorant receptor channel (TC 1.A.69) family.</text>
</comment>
<keyword evidence="3 9" id="KW-0812">Transmembrane</keyword>
<dbReference type="GO" id="GO:0004984">
    <property type="term" value="F:olfactory receptor activity"/>
    <property type="evidence" value="ECO:0007669"/>
    <property type="project" value="InterPro"/>
</dbReference>
<feature type="transmembrane region" description="Helical" evidence="9">
    <location>
        <begin position="188"/>
        <end position="209"/>
    </location>
</feature>
<feature type="transmembrane region" description="Helical" evidence="9">
    <location>
        <begin position="294"/>
        <end position="311"/>
    </location>
</feature>
<organism evidence="10">
    <name type="scientific">Campoletis chlorideae</name>
    <dbReference type="NCBI Taxonomy" id="219166"/>
    <lineage>
        <taxon>Eukaryota</taxon>
        <taxon>Metazoa</taxon>
        <taxon>Ecdysozoa</taxon>
        <taxon>Arthropoda</taxon>
        <taxon>Hexapoda</taxon>
        <taxon>Insecta</taxon>
        <taxon>Pterygota</taxon>
        <taxon>Neoptera</taxon>
        <taxon>Endopterygota</taxon>
        <taxon>Hymenoptera</taxon>
        <taxon>Apocrita</taxon>
        <taxon>Ichneumonoidea</taxon>
        <taxon>Ichneumonidae</taxon>
        <taxon>Campopleginae</taxon>
        <taxon>Dusona group</taxon>
        <taxon>Campoletis</taxon>
    </lineage>
</organism>
<feature type="transmembrane region" description="Helical" evidence="9">
    <location>
        <begin position="34"/>
        <end position="56"/>
    </location>
</feature>
<evidence type="ECO:0000256" key="8">
    <source>
        <dbReference type="ARBA" id="ARBA00023224"/>
    </source>
</evidence>
<dbReference type="InterPro" id="IPR004117">
    <property type="entry name" value="7tm6_olfct_rcpt"/>
</dbReference>
<dbReference type="GO" id="GO:0007165">
    <property type="term" value="P:signal transduction"/>
    <property type="evidence" value="ECO:0007669"/>
    <property type="project" value="UniProtKB-KW"/>
</dbReference>
<evidence type="ECO:0000256" key="9">
    <source>
        <dbReference type="RuleBase" id="RU351113"/>
    </source>
</evidence>
<comment type="caution">
    <text evidence="9">Lacks conserved residue(s) required for the propagation of feature annotation.</text>
</comment>
<keyword evidence="2 9" id="KW-0716">Sensory transduction</keyword>
<sequence>MPANLKSAANLFLFNKRVLSVGGMWPLDRTFVHFYISFIYFVVHLTLAFSDLISVFGNMHLMMENLFETSVQTMLCFKMIVVRHSSTLKEILRRVEEGTHENNYRDDTEKQLYLAHNVIGQAFFKGGHYLAFVTGVIYYLGPLIDFLTAAMKNETLPYVLPFKTHLFFDIENPRNYALMYIWQFPVFYYDYCHAMAVCFLCTLVFHVTGKMSVLAHRIRLIGSTSNSSVHYDDPDVMFRDIVEKHLDVMWEASAIDDVFNLLLLEELLISTILIALVAYNLLSPVVPFYDKLFLGNYCVALLAIILIYCLTGDSLIRQSENIHDAFYECPWYQMKPKHQKNLIICMVRSQQPVHLTAGRFYIFSLPRFSEILKTAMAYISMLRTVV</sequence>